<evidence type="ECO:0000313" key="2">
    <source>
        <dbReference type="Proteomes" id="UP000663722"/>
    </source>
</evidence>
<dbReference type="AlphaFoldDB" id="A0A975BS72"/>
<reference evidence="1" key="1">
    <citation type="journal article" date="2021" name="Microb. Physiol.">
        <title>Proteogenomic Insights into the Physiology of Marine, Sulfate-Reducing, Filamentous Desulfonema limicola and Desulfonema magnum.</title>
        <authorList>
            <person name="Schnaars V."/>
            <person name="Wohlbrand L."/>
            <person name="Scheve S."/>
            <person name="Hinrichs C."/>
            <person name="Reinhardt R."/>
            <person name="Rabus R."/>
        </authorList>
    </citation>
    <scope>NUCLEOTIDE SEQUENCE</scope>
    <source>
        <strain evidence="1">4be13</strain>
    </source>
</reference>
<proteinExistence type="predicted"/>
<dbReference type="RefSeq" id="WP_207678744.1">
    <property type="nucleotide sequence ID" value="NZ_CP061800.1"/>
</dbReference>
<dbReference type="Proteomes" id="UP000663722">
    <property type="component" value="Chromosome"/>
</dbReference>
<name>A0A975BS72_9BACT</name>
<keyword evidence="2" id="KW-1185">Reference proteome</keyword>
<organism evidence="1 2">
    <name type="scientific">Desulfonema magnum</name>
    <dbReference type="NCBI Taxonomy" id="45655"/>
    <lineage>
        <taxon>Bacteria</taxon>
        <taxon>Pseudomonadati</taxon>
        <taxon>Thermodesulfobacteriota</taxon>
        <taxon>Desulfobacteria</taxon>
        <taxon>Desulfobacterales</taxon>
        <taxon>Desulfococcaceae</taxon>
        <taxon>Desulfonema</taxon>
    </lineage>
</organism>
<sequence length="144" mass="16284">MSDIRSYEAKTESAESEDIRLVYDEDMDTLDIFFGQNEPATGVELTDHILLRLNRTTGCAVSLTFLHFSILTEQTEYGPRSYPLDKLGELPEDLRESAIRAVSRPPVNQFLKMSFFQESSSRHIPLTYVEQVPKLVPEAADQGA</sequence>
<dbReference type="KEGG" id="dmm:dnm_066990"/>
<evidence type="ECO:0000313" key="1">
    <source>
        <dbReference type="EMBL" id="QTA90638.1"/>
    </source>
</evidence>
<gene>
    <name evidence="1" type="ORF">dnm_066990</name>
</gene>
<evidence type="ECO:0008006" key="3">
    <source>
        <dbReference type="Google" id="ProtNLM"/>
    </source>
</evidence>
<accession>A0A975BS72</accession>
<dbReference type="EMBL" id="CP061800">
    <property type="protein sequence ID" value="QTA90638.1"/>
    <property type="molecule type" value="Genomic_DNA"/>
</dbReference>
<protein>
    <recommendedName>
        <fullName evidence="3">DUF2283 domain-containing protein</fullName>
    </recommendedName>
</protein>